<keyword evidence="1" id="KW-1133">Transmembrane helix</keyword>
<feature type="transmembrane region" description="Helical" evidence="1">
    <location>
        <begin position="24"/>
        <end position="44"/>
    </location>
</feature>
<keyword evidence="4" id="KW-1185">Reference proteome</keyword>
<name>A0A2W2EM62_9ACTN</name>
<evidence type="ECO:0000259" key="2">
    <source>
        <dbReference type="Pfam" id="PF13559"/>
    </source>
</evidence>
<keyword evidence="1" id="KW-0472">Membrane</keyword>
<proteinExistence type="predicted"/>
<dbReference type="InterPro" id="IPR025403">
    <property type="entry name" value="TgpA-like_C"/>
</dbReference>
<dbReference type="Pfam" id="PF13559">
    <property type="entry name" value="DUF4129"/>
    <property type="match status" value="1"/>
</dbReference>
<comment type="caution">
    <text evidence="3">The sequence shown here is derived from an EMBL/GenBank/DDBJ whole genome shotgun (WGS) entry which is preliminary data.</text>
</comment>
<reference evidence="3 4" key="1">
    <citation type="submission" date="2018-01" db="EMBL/GenBank/DDBJ databases">
        <title>Draft genome sequence of Sphaerisporangium sp. 7K107.</title>
        <authorList>
            <person name="Sahin N."/>
            <person name="Saygin H."/>
            <person name="Ay H."/>
        </authorList>
    </citation>
    <scope>NUCLEOTIDE SEQUENCE [LARGE SCALE GENOMIC DNA]</scope>
    <source>
        <strain evidence="3 4">7K107</strain>
    </source>
</reference>
<evidence type="ECO:0000313" key="3">
    <source>
        <dbReference type="EMBL" id="PZG25506.1"/>
    </source>
</evidence>
<dbReference type="Proteomes" id="UP000248544">
    <property type="component" value="Unassembled WGS sequence"/>
</dbReference>
<evidence type="ECO:0000313" key="4">
    <source>
        <dbReference type="Proteomes" id="UP000248544"/>
    </source>
</evidence>
<keyword evidence="1" id="KW-0812">Transmembrane</keyword>
<dbReference type="AlphaFoldDB" id="A0A2W2EM62"/>
<accession>A0A2W2EM62</accession>
<dbReference type="EMBL" id="POUA01000457">
    <property type="protein sequence ID" value="PZG25506.1"/>
    <property type="molecule type" value="Genomic_DNA"/>
</dbReference>
<feature type="domain" description="Protein-glutamine gamma-glutamyltransferase-like C-terminal" evidence="2">
    <location>
        <begin position="93"/>
        <end position="162"/>
    </location>
</feature>
<evidence type="ECO:0000256" key="1">
    <source>
        <dbReference type="SAM" id="Phobius"/>
    </source>
</evidence>
<gene>
    <name evidence="3" type="ORF">C1I98_34580</name>
</gene>
<protein>
    <recommendedName>
        <fullName evidence="2">Protein-glutamine gamma-glutamyltransferase-like C-terminal domain-containing protein</fullName>
    </recommendedName>
</protein>
<sequence length="186" mass="19618">MIVRHVRQFLGDLADSLGGDGDTVPLSAIGLALVLAALVGLLVWSSRRATRARAAAAPEGIFGERVLTAAEHRAAAERHAADGRHAEAVRERLRAIARDLEERAVLDPRPGRTAAELAEEAGRALPGFTAGLRAAARAFDDVTYGQLPGTPEGYAGLRDLDERIRKARPARVAAMAPAAGSPEPPR</sequence>
<organism evidence="3 4">
    <name type="scientific">Spongiactinospora gelatinilytica</name>
    <dbReference type="NCBI Taxonomy" id="2666298"/>
    <lineage>
        <taxon>Bacteria</taxon>
        <taxon>Bacillati</taxon>
        <taxon>Actinomycetota</taxon>
        <taxon>Actinomycetes</taxon>
        <taxon>Streptosporangiales</taxon>
        <taxon>Streptosporangiaceae</taxon>
        <taxon>Spongiactinospora</taxon>
    </lineage>
</organism>